<gene>
    <name evidence="2" type="ORF">SAMN04487909_12891</name>
</gene>
<dbReference type="InterPro" id="IPR010982">
    <property type="entry name" value="Lambda_DNA-bd_dom_sf"/>
</dbReference>
<dbReference type="RefSeq" id="WP_074715304.1">
    <property type="nucleotide sequence ID" value="NZ_BJOA01000092.1"/>
</dbReference>
<dbReference type="Gene3D" id="1.10.260.40">
    <property type="entry name" value="lambda repressor-like DNA-binding domains"/>
    <property type="match status" value="1"/>
</dbReference>
<dbReference type="PROSITE" id="PS50943">
    <property type="entry name" value="HTH_CROC1"/>
    <property type="match status" value="1"/>
</dbReference>
<reference evidence="2 3" key="1">
    <citation type="submission" date="2016-10" db="EMBL/GenBank/DDBJ databases">
        <authorList>
            <person name="de Groot N.N."/>
        </authorList>
    </citation>
    <scope>NUCLEOTIDE SEQUENCE [LARGE SCALE GENOMIC DNA]</scope>
    <source>
        <strain evidence="2 3">DSM 2895</strain>
    </source>
</reference>
<dbReference type="Pfam" id="PF01381">
    <property type="entry name" value="HTH_3"/>
    <property type="match status" value="1"/>
</dbReference>
<dbReference type="GO" id="GO:0003677">
    <property type="term" value="F:DNA binding"/>
    <property type="evidence" value="ECO:0007669"/>
    <property type="project" value="InterPro"/>
</dbReference>
<name>A0A1G8WKZ7_ANEMI</name>
<dbReference type="InterPro" id="IPR001387">
    <property type="entry name" value="Cro/C1-type_HTH"/>
</dbReference>
<evidence type="ECO:0000259" key="1">
    <source>
        <dbReference type="PROSITE" id="PS50943"/>
    </source>
</evidence>
<dbReference type="EMBL" id="FNED01000028">
    <property type="protein sequence ID" value="SDJ78974.1"/>
    <property type="molecule type" value="Genomic_DNA"/>
</dbReference>
<organism evidence="2 3">
    <name type="scientific">Aneurinibacillus migulanus</name>
    <name type="common">Bacillus migulanus</name>
    <dbReference type="NCBI Taxonomy" id="47500"/>
    <lineage>
        <taxon>Bacteria</taxon>
        <taxon>Bacillati</taxon>
        <taxon>Bacillota</taxon>
        <taxon>Bacilli</taxon>
        <taxon>Bacillales</taxon>
        <taxon>Paenibacillaceae</taxon>
        <taxon>Aneurinibacillus group</taxon>
        <taxon>Aneurinibacillus</taxon>
    </lineage>
</organism>
<protein>
    <submittedName>
        <fullName evidence="2">Helix-turn-helix</fullName>
    </submittedName>
</protein>
<dbReference type="GeneID" id="42309118"/>
<evidence type="ECO:0000313" key="3">
    <source>
        <dbReference type="Proteomes" id="UP000182836"/>
    </source>
</evidence>
<sequence>MRELGTHFRKRRVWLKMTQEDVAKKCNISIRWYRKIEKNEHSPGIATLYAICKVLRIKPKEMRQLYIQSLKSESRLFRIADMYFQAGDQQNAKKVMSCYFAVIRQKKMSNNYQLTGICLILKYDFLSTKVNNRMIKYIVEQADSLKEKDWLFIIKAVITGELPENRSTNQF</sequence>
<accession>A0A1G8WKZ7</accession>
<proteinExistence type="predicted"/>
<feature type="domain" description="HTH cro/C1-type" evidence="1">
    <location>
        <begin position="8"/>
        <end position="62"/>
    </location>
</feature>
<dbReference type="AlphaFoldDB" id="A0A1G8WKZ7"/>
<dbReference type="SMART" id="SM00530">
    <property type="entry name" value="HTH_XRE"/>
    <property type="match status" value="1"/>
</dbReference>
<dbReference type="CDD" id="cd00093">
    <property type="entry name" value="HTH_XRE"/>
    <property type="match status" value="1"/>
</dbReference>
<evidence type="ECO:0000313" key="2">
    <source>
        <dbReference type="EMBL" id="SDJ78974.1"/>
    </source>
</evidence>
<dbReference type="OrthoDB" id="2628559at2"/>
<dbReference type="Proteomes" id="UP000182836">
    <property type="component" value="Unassembled WGS sequence"/>
</dbReference>
<dbReference type="SUPFAM" id="SSF47413">
    <property type="entry name" value="lambda repressor-like DNA-binding domains"/>
    <property type="match status" value="1"/>
</dbReference>